<comment type="cofactor">
    <cofactor evidence="1 8">
        <name>Zn(2+)</name>
        <dbReference type="ChEBI" id="CHEBI:29105"/>
    </cofactor>
</comment>
<evidence type="ECO:0000256" key="8">
    <source>
        <dbReference type="RuleBase" id="RU361277"/>
    </source>
</evidence>
<keyword evidence="6" id="KW-0560">Oxidoreductase</keyword>
<dbReference type="AlphaFoldDB" id="A0A934QCW0"/>
<evidence type="ECO:0000256" key="4">
    <source>
        <dbReference type="ARBA" id="ARBA00022723"/>
    </source>
</evidence>
<dbReference type="EC" id="1.1.1.1" evidence="3"/>
<dbReference type="Pfam" id="PF08240">
    <property type="entry name" value="ADH_N"/>
    <property type="match status" value="1"/>
</dbReference>
<evidence type="ECO:0000256" key="3">
    <source>
        <dbReference type="ARBA" id="ARBA00013190"/>
    </source>
</evidence>
<dbReference type="PANTHER" id="PTHR42940">
    <property type="entry name" value="ALCOHOL DEHYDROGENASE 1-RELATED"/>
    <property type="match status" value="1"/>
</dbReference>
<evidence type="ECO:0000259" key="9">
    <source>
        <dbReference type="Pfam" id="PF00107"/>
    </source>
</evidence>
<evidence type="ECO:0000313" key="12">
    <source>
        <dbReference type="Proteomes" id="UP000618733"/>
    </source>
</evidence>
<dbReference type="PANTHER" id="PTHR42940:SF3">
    <property type="entry name" value="ALCOHOL DEHYDROGENASE 1-RELATED"/>
    <property type="match status" value="1"/>
</dbReference>
<dbReference type="InterPro" id="IPR013154">
    <property type="entry name" value="ADH-like_N"/>
</dbReference>
<dbReference type="CDD" id="cd08231">
    <property type="entry name" value="MDR_TM0436_like"/>
    <property type="match status" value="1"/>
</dbReference>
<feature type="domain" description="Alcohol dehydrogenase-like C-terminal" evidence="9">
    <location>
        <begin position="187"/>
        <end position="305"/>
    </location>
</feature>
<dbReference type="NCBIfam" id="TIGR03366">
    <property type="entry name" value="HpnZ_proposed"/>
    <property type="match status" value="1"/>
</dbReference>
<dbReference type="PROSITE" id="PS00059">
    <property type="entry name" value="ADH_ZINC"/>
    <property type="match status" value="1"/>
</dbReference>
<evidence type="ECO:0000313" key="11">
    <source>
        <dbReference type="EMBL" id="MBK0421888.1"/>
    </source>
</evidence>
<dbReference type="SUPFAM" id="SSF51735">
    <property type="entry name" value="NAD(P)-binding Rossmann-fold domains"/>
    <property type="match status" value="1"/>
</dbReference>
<keyword evidence="12" id="KW-1185">Reference proteome</keyword>
<dbReference type="SUPFAM" id="SSF50129">
    <property type="entry name" value="GroES-like"/>
    <property type="match status" value="1"/>
</dbReference>
<dbReference type="EMBL" id="JAEHOI010000006">
    <property type="protein sequence ID" value="MBK0421888.1"/>
    <property type="molecule type" value="Genomic_DNA"/>
</dbReference>
<dbReference type="Pfam" id="PF00107">
    <property type="entry name" value="ADH_zinc_N"/>
    <property type="match status" value="1"/>
</dbReference>
<dbReference type="Gene3D" id="3.90.180.10">
    <property type="entry name" value="Medium-chain alcohol dehydrogenases, catalytic domain"/>
    <property type="match status" value="1"/>
</dbReference>
<dbReference type="InterPro" id="IPR002328">
    <property type="entry name" value="ADH_Zn_CS"/>
</dbReference>
<dbReference type="GO" id="GO:0004022">
    <property type="term" value="F:alcohol dehydrogenase (NAD+) activity"/>
    <property type="evidence" value="ECO:0007669"/>
    <property type="project" value="UniProtKB-EC"/>
</dbReference>
<gene>
    <name evidence="11" type="ORF">JD292_07350</name>
</gene>
<dbReference type="InterPro" id="IPR036291">
    <property type="entry name" value="NAD(P)-bd_dom_sf"/>
</dbReference>
<dbReference type="Proteomes" id="UP000618733">
    <property type="component" value="Unassembled WGS sequence"/>
</dbReference>
<comment type="caution">
    <text evidence="11">The sequence shown here is derived from an EMBL/GenBank/DDBJ whole genome shotgun (WGS) entry which is preliminary data.</text>
</comment>
<dbReference type="InterPro" id="IPR013149">
    <property type="entry name" value="ADH-like_C"/>
</dbReference>
<keyword evidence="7" id="KW-0520">NAD</keyword>
<keyword evidence="4 8" id="KW-0479">Metal-binding</keyword>
<accession>A0A934QCW0</accession>
<protein>
    <recommendedName>
        <fullName evidence="3">alcohol dehydrogenase</fullName>
        <ecNumber evidence="3">1.1.1.1</ecNumber>
    </recommendedName>
</protein>
<proteinExistence type="inferred from homology"/>
<dbReference type="InterPro" id="IPR017743">
    <property type="entry name" value="ADH_phosphonate_catab-assoc"/>
</dbReference>
<dbReference type="Gene3D" id="3.40.50.720">
    <property type="entry name" value="NAD(P)-binding Rossmann-like Domain"/>
    <property type="match status" value="1"/>
</dbReference>
<comment type="similarity">
    <text evidence="2 8">Belongs to the zinc-containing alcohol dehydrogenase family.</text>
</comment>
<dbReference type="GO" id="GO:0008270">
    <property type="term" value="F:zinc ion binding"/>
    <property type="evidence" value="ECO:0007669"/>
    <property type="project" value="InterPro"/>
</dbReference>
<name>A0A934QCW0_9MICO</name>
<sequence>MLFRGPGLPHAPRTVRLPSPAGDEALVAIELATVCGSDVHTSLGHRVEPTPLVLGHEAVGRIVALGDPAPRYSDGRPAEVGDRVVWSLAVRCGSCDRCARGIPQKCRSLRKFGHERFQRAWELSGMFATHALLPAGSAIIPVPIDVPSSVLAPAGCGIATARAGLRAAERVVGLDGASVLVTGGGLIGLAACAMASERGAVVTLSDPAPGRRSLGLDFGATRVEDPGDRDPAAEYDVVIDASGAGSALAAGLDALAVGGAAVWIGSVFPSAPLPVAAERVVRGLATITGVHNYAPIDLEDSVAFLRRSWSRFPFAELVGARFPLDDLDSALARAAEQREVRVGVVPG</sequence>
<evidence type="ECO:0000256" key="5">
    <source>
        <dbReference type="ARBA" id="ARBA00022833"/>
    </source>
</evidence>
<reference evidence="11" key="1">
    <citation type="submission" date="2020-12" db="EMBL/GenBank/DDBJ databases">
        <title>Leucobacter sp. CAS2, isolated from Chromium sludge.</title>
        <authorList>
            <person name="Xu Z."/>
        </authorList>
    </citation>
    <scope>NUCLEOTIDE SEQUENCE</scope>
    <source>
        <strain evidence="11">CSA2</strain>
    </source>
</reference>
<feature type="domain" description="Alcohol dehydrogenase-like N-terminal" evidence="10">
    <location>
        <begin position="23"/>
        <end position="143"/>
    </location>
</feature>
<evidence type="ECO:0000256" key="6">
    <source>
        <dbReference type="ARBA" id="ARBA00023002"/>
    </source>
</evidence>
<evidence type="ECO:0000256" key="7">
    <source>
        <dbReference type="ARBA" id="ARBA00023027"/>
    </source>
</evidence>
<evidence type="ECO:0000256" key="1">
    <source>
        <dbReference type="ARBA" id="ARBA00001947"/>
    </source>
</evidence>
<evidence type="ECO:0000256" key="2">
    <source>
        <dbReference type="ARBA" id="ARBA00008072"/>
    </source>
</evidence>
<dbReference type="GO" id="GO:0005737">
    <property type="term" value="C:cytoplasm"/>
    <property type="evidence" value="ECO:0007669"/>
    <property type="project" value="TreeGrafter"/>
</dbReference>
<dbReference type="InterPro" id="IPR011032">
    <property type="entry name" value="GroES-like_sf"/>
</dbReference>
<organism evidence="11 12">
    <name type="scientific">Leucobacter edaphi</name>
    <dbReference type="NCBI Taxonomy" id="2796472"/>
    <lineage>
        <taxon>Bacteria</taxon>
        <taxon>Bacillati</taxon>
        <taxon>Actinomycetota</taxon>
        <taxon>Actinomycetes</taxon>
        <taxon>Micrococcales</taxon>
        <taxon>Microbacteriaceae</taxon>
        <taxon>Leucobacter</taxon>
    </lineage>
</organism>
<keyword evidence="5 8" id="KW-0862">Zinc</keyword>
<evidence type="ECO:0000259" key="10">
    <source>
        <dbReference type="Pfam" id="PF08240"/>
    </source>
</evidence>